<evidence type="ECO:0000256" key="5">
    <source>
        <dbReference type="ARBA" id="ARBA00022840"/>
    </source>
</evidence>
<accession>A0A1M6WRN8</accession>
<protein>
    <recommendedName>
        <fullName evidence="9">Tryptophan--tRNA ligase</fullName>
        <ecNumber evidence="9">6.1.1.2</ecNumber>
    </recommendedName>
    <alternativeName>
        <fullName evidence="9">Tryptophanyl-tRNA synthetase</fullName>
        <shortName evidence="9">TrpRS</shortName>
    </alternativeName>
</protein>
<evidence type="ECO:0000256" key="9">
    <source>
        <dbReference type="HAMAP-Rule" id="MF_00140"/>
    </source>
</evidence>
<dbReference type="Proteomes" id="UP000184275">
    <property type="component" value="Unassembled WGS sequence"/>
</dbReference>
<keyword evidence="13" id="KW-1185">Reference proteome</keyword>
<feature type="short sequence motif" description="'KMSKS' region" evidence="9">
    <location>
        <begin position="200"/>
        <end position="204"/>
    </location>
</feature>
<feature type="binding site" evidence="9">
    <location>
        <begin position="18"/>
        <end position="19"/>
    </location>
    <ligand>
        <name>ATP</name>
        <dbReference type="ChEBI" id="CHEBI:30616"/>
    </ligand>
</feature>
<feature type="short sequence motif" description="'HIGH' region" evidence="9">
    <location>
        <begin position="11"/>
        <end position="19"/>
    </location>
</feature>
<dbReference type="FunFam" id="3.40.50.620:FF:000144">
    <property type="entry name" value="Tryptophan--tRNA ligase"/>
    <property type="match status" value="1"/>
</dbReference>
<name>A0A1M6WRN8_9BACT</name>
<dbReference type="InterPro" id="IPR024109">
    <property type="entry name" value="Trp-tRNA-ligase_bac-type"/>
</dbReference>
<dbReference type="STRING" id="28122.SAMN02745108_01282"/>
<dbReference type="GO" id="GO:0005524">
    <property type="term" value="F:ATP binding"/>
    <property type="evidence" value="ECO:0007669"/>
    <property type="project" value="UniProtKB-UniRule"/>
</dbReference>
<keyword evidence="6 9" id="KW-0648">Protein biosynthesis</keyword>
<dbReference type="NCBIfam" id="TIGR00233">
    <property type="entry name" value="trpS"/>
    <property type="match status" value="1"/>
</dbReference>
<feature type="binding site" evidence="9">
    <location>
        <begin position="153"/>
        <end position="155"/>
    </location>
    <ligand>
        <name>ATP</name>
        <dbReference type="ChEBI" id="CHEBI:30616"/>
    </ligand>
</feature>
<dbReference type="RefSeq" id="WP_073305359.1">
    <property type="nucleotide sequence ID" value="NZ_FRAW01000026.1"/>
</dbReference>
<reference evidence="13" key="1">
    <citation type="submission" date="2016-11" db="EMBL/GenBank/DDBJ databases">
        <authorList>
            <person name="Varghese N."/>
            <person name="Submissions S."/>
        </authorList>
    </citation>
    <scope>NUCLEOTIDE SEQUENCE [LARGE SCALE GENOMIC DNA]</scope>
    <source>
        <strain evidence="13">UWOS</strain>
    </source>
</reference>
<dbReference type="EMBL" id="FRAW01000026">
    <property type="protein sequence ID" value="SHK96378.1"/>
    <property type="molecule type" value="Genomic_DNA"/>
</dbReference>
<comment type="subunit">
    <text evidence="9">Homodimer.</text>
</comment>
<dbReference type="EMBL" id="FUWU01000018">
    <property type="protein sequence ID" value="SJZ66852.1"/>
    <property type="molecule type" value="Genomic_DNA"/>
</dbReference>
<dbReference type="SUPFAM" id="SSF52374">
    <property type="entry name" value="Nucleotidylyl transferase"/>
    <property type="match status" value="1"/>
</dbReference>
<reference evidence="12 14" key="3">
    <citation type="submission" date="2017-02" db="EMBL/GenBank/DDBJ databases">
        <authorList>
            <person name="Peterson S.W."/>
        </authorList>
    </citation>
    <scope>NUCLEOTIDE SEQUENCE [LARGE SCALE GENOMIC DNA]</scope>
    <source>
        <strain evidence="12 14">ATCC 43854</strain>
    </source>
</reference>
<keyword evidence="5 9" id="KW-0067">ATP-binding</keyword>
<dbReference type="HAMAP" id="MF_00140_B">
    <property type="entry name" value="Trp_tRNA_synth_B"/>
    <property type="match status" value="1"/>
</dbReference>
<evidence type="ECO:0000256" key="10">
    <source>
        <dbReference type="RuleBase" id="RU363036"/>
    </source>
</evidence>
<dbReference type="InterPro" id="IPR002306">
    <property type="entry name" value="Trp-tRNA-ligase"/>
</dbReference>
<dbReference type="Gene3D" id="1.10.240.10">
    <property type="entry name" value="Tyrosyl-Transfer RNA Synthetase"/>
    <property type="match status" value="1"/>
</dbReference>
<dbReference type="PANTHER" id="PTHR43766">
    <property type="entry name" value="TRYPTOPHAN--TRNA LIGASE, MITOCHONDRIAL"/>
    <property type="match status" value="1"/>
</dbReference>
<keyword evidence="4 9" id="KW-0547">Nucleotide-binding</keyword>
<evidence type="ECO:0000256" key="4">
    <source>
        <dbReference type="ARBA" id="ARBA00022741"/>
    </source>
</evidence>
<dbReference type="PANTHER" id="PTHR43766:SF1">
    <property type="entry name" value="TRYPTOPHAN--TRNA LIGASE, MITOCHONDRIAL"/>
    <property type="match status" value="1"/>
</dbReference>
<evidence type="ECO:0000256" key="2">
    <source>
        <dbReference type="ARBA" id="ARBA00022490"/>
    </source>
</evidence>
<dbReference type="InterPro" id="IPR001412">
    <property type="entry name" value="aa-tRNA-synth_I_CS"/>
</dbReference>
<feature type="binding site" evidence="9">
    <location>
        <position position="193"/>
    </location>
    <ligand>
        <name>ATP</name>
        <dbReference type="ChEBI" id="CHEBI:30616"/>
    </ligand>
</feature>
<evidence type="ECO:0000313" key="12">
    <source>
        <dbReference type="EMBL" id="SJZ66852.1"/>
    </source>
</evidence>
<evidence type="ECO:0000256" key="7">
    <source>
        <dbReference type="ARBA" id="ARBA00023146"/>
    </source>
</evidence>
<evidence type="ECO:0000256" key="6">
    <source>
        <dbReference type="ARBA" id="ARBA00022917"/>
    </source>
</evidence>
<evidence type="ECO:0000313" key="11">
    <source>
        <dbReference type="EMBL" id="SHK96378.1"/>
    </source>
</evidence>
<dbReference type="PRINTS" id="PR01039">
    <property type="entry name" value="TRNASYNTHTRP"/>
</dbReference>
<dbReference type="NCBIfam" id="NF009207">
    <property type="entry name" value="PRK12556.1"/>
    <property type="match status" value="1"/>
</dbReference>
<dbReference type="AlphaFoldDB" id="A0A1M6WRN8"/>
<organism evidence="11 13">
    <name type="scientific">Fibrobacter intestinalis</name>
    <dbReference type="NCBI Taxonomy" id="28122"/>
    <lineage>
        <taxon>Bacteria</taxon>
        <taxon>Pseudomonadati</taxon>
        <taxon>Fibrobacterota</taxon>
        <taxon>Fibrobacteria</taxon>
        <taxon>Fibrobacterales</taxon>
        <taxon>Fibrobacteraceae</taxon>
        <taxon>Fibrobacter</taxon>
    </lineage>
</organism>
<dbReference type="PROSITE" id="PS00178">
    <property type="entry name" value="AA_TRNA_LIGASE_I"/>
    <property type="match status" value="1"/>
</dbReference>
<evidence type="ECO:0000256" key="3">
    <source>
        <dbReference type="ARBA" id="ARBA00022598"/>
    </source>
</evidence>
<comment type="similarity">
    <text evidence="1 9 10">Belongs to the class-I aminoacyl-tRNA synthetase family.</text>
</comment>
<dbReference type="GO" id="GO:0005829">
    <property type="term" value="C:cytosol"/>
    <property type="evidence" value="ECO:0007669"/>
    <property type="project" value="TreeGrafter"/>
</dbReference>
<keyword evidence="3 9" id="KW-0436">Ligase</keyword>
<dbReference type="InterPro" id="IPR014729">
    <property type="entry name" value="Rossmann-like_a/b/a_fold"/>
</dbReference>
<comment type="function">
    <text evidence="9">Catalyzes the attachment of tryptophan to tRNA(Trp).</text>
</comment>
<gene>
    <name evidence="9" type="primary">trpS</name>
    <name evidence="12" type="ORF">SAMN02745108_01282</name>
    <name evidence="11" type="ORF">SAMN05720469_12637</name>
</gene>
<feature type="binding site" evidence="9">
    <location>
        <begin position="200"/>
        <end position="204"/>
    </location>
    <ligand>
        <name>ATP</name>
        <dbReference type="ChEBI" id="CHEBI:30616"/>
    </ligand>
</feature>
<dbReference type="Gene3D" id="3.40.50.620">
    <property type="entry name" value="HUPs"/>
    <property type="match status" value="1"/>
</dbReference>
<dbReference type="GO" id="GO:0006436">
    <property type="term" value="P:tryptophanyl-tRNA aminoacylation"/>
    <property type="evidence" value="ECO:0007669"/>
    <property type="project" value="UniProtKB-UniRule"/>
</dbReference>
<accession>A0A1T4MIR9</accession>
<dbReference type="EC" id="6.1.1.2" evidence="9"/>
<keyword evidence="7 9" id="KW-0030">Aminoacyl-tRNA synthetase</keyword>
<evidence type="ECO:0000313" key="13">
    <source>
        <dbReference type="Proteomes" id="UP000184275"/>
    </source>
</evidence>
<dbReference type="InterPro" id="IPR002305">
    <property type="entry name" value="aa-tRNA-synth_Ic"/>
</dbReference>
<dbReference type="CDD" id="cd00806">
    <property type="entry name" value="TrpRS_core"/>
    <property type="match status" value="1"/>
</dbReference>
<reference evidence="11" key="2">
    <citation type="submission" date="2016-11" db="EMBL/GenBank/DDBJ databases">
        <authorList>
            <person name="Jaros S."/>
            <person name="Januszkiewicz K."/>
            <person name="Wedrychowicz H."/>
        </authorList>
    </citation>
    <scope>NUCLEOTIDE SEQUENCE [LARGE SCALE GENOMIC DNA]</scope>
    <source>
        <strain evidence="11">UWOS</strain>
    </source>
</reference>
<comment type="subcellular location">
    <subcellularLocation>
        <location evidence="9">Cytoplasm</location>
    </subcellularLocation>
</comment>
<dbReference type="FunFam" id="1.10.240.10:FF:000005">
    <property type="entry name" value="Tryptophan--tRNA ligase"/>
    <property type="match status" value="1"/>
</dbReference>
<feature type="binding site" evidence="9">
    <location>
        <begin position="10"/>
        <end position="12"/>
    </location>
    <ligand>
        <name>ATP</name>
        <dbReference type="ChEBI" id="CHEBI:30616"/>
    </ligand>
</feature>
<sequence length="334" mass="37490">MKKISLTGIKPTGTPHLGNYLGAIRPALELAKDYDTIYFIADYHALTTVHQGDEMRENIRKVAATWLACGLDPERGLFYKQSDIPEIFELSWALSCFTPKGFMNRAHAYKAKVEANRAAGEDLDTNINMGLYCYPCLMDADILMFNADVVPVGKDQKQHVEFARDVAIRFNKQMGKDVFTIPEPFIQETTDVIPGLDGRKMSKSYDNTIEIFLEPKALKKKIGKIVTNSLPIEAPKDPETCNVFNLYKLFATPEETAALAETYRAGGMGWGFAKGELLKVLERTFGEAREKYNDLMANPTRIDEILHAGAEKARPVARAHLEQIREVLGYGKIF</sequence>
<comment type="catalytic activity">
    <reaction evidence="8 9">
        <text>tRNA(Trp) + L-tryptophan + ATP = L-tryptophyl-tRNA(Trp) + AMP + diphosphate + H(+)</text>
        <dbReference type="Rhea" id="RHEA:24080"/>
        <dbReference type="Rhea" id="RHEA-COMP:9671"/>
        <dbReference type="Rhea" id="RHEA-COMP:9705"/>
        <dbReference type="ChEBI" id="CHEBI:15378"/>
        <dbReference type="ChEBI" id="CHEBI:30616"/>
        <dbReference type="ChEBI" id="CHEBI:33019"/>
        <dbReference type="ChEBI" id="CHEBI:57912"/>
        <dbReference type="ChEBI" id="CHEBI:78442"/>
        <dbReference type="ChEBI" id="CHEBI:78535"/>
        <dbReference type="ChEBI" id="CHEBI:456215"/>
        <dbReference type="EC" id="6.1.1.2"/>
    </reaction>
</comment>
<keyword evidence="2 9" id="KW-0963">Cytoplasm</keyword>
<evidence type="ECO:0000256" key="1">
    <source>
        <dbReference type="ARBA" id="ARBA00005594"/>
    </source>
</evidence>
<dbReference type="InterPro" id="IPR050203">
    <property type="entry name" value="Trp-tRNA_synthetase"/>
</dbReference>
<feature type="binding site" evidence="9">
    <location>
        <position position="141"/>
    </location>
    <ligand>
        <name>L-tryptophan</name>
        <dbReference type="ChEBI" id="CHEBI:57912"/>
    </ligand>
</feature>
<evidence type="ECO:0000256" key="8">
    <source>
        <dbReference type="ARBA" id="ARBA00049929"/>
    </source>
</evidence>
<dbReference type="GO" id="GO:0004830">
    <property type="term" value="F:tryptophan-tRNA ligase activity"/>
    <property type="evidence" value="ECO:0007669"/>
    <property type="project" value="UniProtKB-UniRule"/>
</dbReference>
<dbReference type="Proteomes" id="UP000190449">
    <property type="component" value="Unassembled WGS sequence"/>
</dbReference>
<dbReference type="Pfam" id="PF00579">
    <property type="entry name" value="tRNA-synt_1b"/>
    <property type="match status" value="1"/>
</dbReference>
<evidence type="ECO:0000313" key="14">
    <source>
        <dbReference type="Proteomes" id="UP000190449"/>
    </source>
</evidence>
<proteinExistence type="inferred from homology"/>